<dbReference type="InterPro" id="IPR037883">
    <property type="entry name" value="Knr4/Smi1-like_sf"/>
</dbReference>
<evidence type="ECO:0000313" key="3">
    <source>
        <dbReference type="Proteomes" id="UP001549119"/>
    </source>
</evidence>
<evidence type="ECO:0000313" key="2">
    <source>
        <dbReference type="EMBL" id="MET3863809.1"/>
    </source>
</evidence>
<sequence>MWDKVFEELAPGFVPDAAALDRASEALGFALPASYRDFCRSCGVGLAGGQFRVAVPAPFEACDLVSQAALIAHSVGAAVAMLEDGAEPHRFDVEGGDAGIVERACFFGTGEDGSFLFWDVTGTDGEYDVWLLAPDLETVRFGGESLDDFFTRVTAPSAALVLGPGSEPLPARFEGVTEATLARAAQAES</sequence>
<accession>A0ABV2NBG8</accession>
<keyword evidence="3" id="KW-1185">Reference proteome</keyword>
<reference evidence="2 3" key="1">
    <citation type="submission" date="2024-06" db="EMBL/GenBank/DDBJ databases">
        <title>Genomics of switchgrass bacterial isolates.</title>
        <authorList>
            <person name="Shade A."/>
        </authorList>
    </citation>
    <scope>NUCLEOTIDE SEQUENCE [LARGE SCALE GENOMIC DNA]</scope>
    <source>
        <strain evidence="2 3">PvP084</strain>
    </source>
</reference>
<gene>
    <name evidence="2" type="ORF">ABIC20_001118</name>
</gene>
<organism evidence="2 3">
    <name type="scientific">Methylobacterium radiotolerans</name>
    <dbReference type="NCBI Taxonomy" id="31998"/>
    <lineage>
        <taxon>Bacteria</taxon>
        <taxon>Pseudomonadati</taxon>
        <taxon>Pseudomonadota</taxon>
        <taxon>Alphaproteobacteria</taxon>
        <taxon>Hyphomicrobiales</taxon>
        <taxon>Methylobacteriaceae</taxon>
        <taxon>Methylobacterium</taxon>
    </lineage>
</organism>
<comment type="caution">
    <text evidence="2">The sequence shown here is derived from an EMBL/GenBank/DDBJ whole genome shotgun (WGS) entry which is preliminary data.</text>
</comment>
<dbReference type="Proteomes" id="UP001549119">
    <property type="component" value="Unassembled WGS sequence"/>
</dbReference>
<protein>
    <recommendedName>
        <fullName evidence="1">Knr4/Smi1-like domain-containing protein</fullName>
    </recommendedName>
</protein>
<dbReference type="Gene3D" id="3.40.1580.10">
    <property type="entry name" value="SMI1/KNR4-like"/>
    <property type="match status" value="1"/>
</dbReference>
<dbReference type="SUPFAM" id="SSF160631">
    <property type="entry name" value="SMI1/KNR4-like"/>
    <property type="match status" value="1"/>
</dbReference>
<evidence type="ECO:0000259" key="1">
    <source>
        <dbReference type="Pfam" id="PF09346"/>
    </source>
</evidence>
<dbReference type="InterPro" id="IPR018958">
    <property type="entry name" value="Knr4/Smi1-like_dom"/>
</dbReference>
<feature type="domain" description="Knr4/Smi1-like" evidence="1">
    <location>
        <begin position="16"/>
        <end position="151"/>
    </location>
</feature>
<dbReference type="EMBL" id="JBEPNW010000002">
    <property type="protein sequence ID" value="MET3863809.1"/>
    <property type="molecule type" value="Genomic_DNA"/>
</dbReference>
<dbReference type="Pfam" id="PF09346">
    <property type="entry name" value="SMI1_KNR4"/>
    <property type="match status" value="1"/>
</dbReference>
<dbReference type="RefSeq" id="WP_053620280.1">
    <property type="nucleotide sequence ID" value="NZ_CAJCKR010000002.1"/>
</dbReference>
<name>A0ABV2NBG8_9HYPH</name>
<proteinExistence type="predicted"/>